<keyword evidence="3" id="KW-0808">Transferase</keyword>
<organism evidence="3 4">
    <name type="scientific">Periconia macrospinosa</name>
    <dbReference type="NCBI Taxonomy" id="97972"/>
    <lineage>
        <taxon>Eukaryota</taxon>
        <taxon>Fungi</taxon>
        <taxon>Dikarya</taxon>
        <taxon>Ascomycota</taxon>
        <taxon>Pezizomycotina</taxon>
        <taxon>Dothideomycetes</taxon>
        <taxon>Pleosporomycetidae</taxon>
        <taxon>Pleosporales</taxon>
        <taxon>Massarineae</taxon>
        <taxon>Periconiaceae</taxon>
        <taxon>Periconia</taxon>
    </lineage>
</organism>
<dbReference type="GO" id="GO:0008168">
    <property type="term" value="F:methyltransferase activity"/>
    <property type="evidence" value="ECO:0007669"/>
    <property type="project" value="UniProtKB-KW"/>
</dbReference>
<dbReference type="STRING" id="97972.A0A2V1DWU5"/>
<evidence type="ECO:0000313" key="3">
    <source>
        <dbReference type="EMBL" id="PVI02647.1"/>
    </source>
</evidence>
<evidence type="ECO:0000313" key="4">
    <source>
        <dbReference type="Proteomes" id="UP000244855"/>
    </source>
</evidence>
<evidence type="ECO:0000256" key="1">
    <source>
        <dbReference type="ARBA" id="ARBA00023002"/>
    </source>
</evidence>
<evidence type="ECO:0000256" key="2">
    <source>
        <dbReference type="ARBA" id="ARBA00023604"/>
    </source>
</evidence>
<gene>
    <name evidence="3" type="ORF">DM02DRAFT_641115</name>
</gene>
<dbReference type="NCBIfam" id="NF041278">
    <property type="entry name" value="CmcJ_NvfI_EfuI"/>
    <property type="match status" value="1"/>
</dbReference>
<dbReference type="PANTHER" id="PTHR34598">
    <property type="entry name" value="BLL6449 PROTEIN"/>
    <property type="match status" value="1"/>
</dbReference>
<dbReference type="EMBL" id="KZ805340">
    <property type="protein sequence ID" value="PVI02647.1"/>
    <property type="molecule type" value="Genomic_DNA"/>
</dbReference>
<keyword evidence="1" id="KW-0560">Oxidoreductase</keyword>
<dbReference type="OrthoDB" id="412788at2759"/>
<dbReference type="Proteomes" id="UP000244855">
    <property type="component" value="Unassembled WGS sequence"/>
</dbReference>
<protein>
    <submittedName>
        <fullName evidence="3">Methyltransferase</fullName>
    </submittedName>
</protein>
<keyword evidence="3" id="KW-0489">Methyltransferase</keyword>
<comment type="similarity">
    <text evidence="2">Belongs to the asaB hydroxylase/desaturase family.</text>
</comment>
<proteinExistence type="inferred from homology"/>
<dbReference type="GO" id="GO:0032259">
    <property type="term" value="P:methylation"/>
    <property type="evidence" value="ECO:0007669"/>
    <property type="project" value="UniProtKB-KW"/>
</dbReference>
<name>A0A2V1DWU5_9PLEO</name>
<dbReference type="AlphaFoldDB" id="A0A2V1DWU5"/>
<reference evidence="3 4" key="1">
    <citation type="journal article" date="2018" name="Sci. Rep.">
        <title>Comparative genomics provides insights into the lifestyle and reveals functional heterogeneity of dark septate endophytic fungi.</title>
        <authorList>
            <person name="Knapp D.G."/>
            <person name="Nemeth J.B."/>
            <person name="Barry K."/>
            <person name="Hainaut M."/>
            <person name="Henrissat B."/>
            <person name="Johnson J."/>
            <person name="Kuo A."/>
            <person name="Lim J.H.P."/>
            <person name="Lipzen A."/>
            <person name="Nolan M."/>
            <person name="Ohm R.A."/>
            <person name="Tamas L."/>
            <person name="Grigoriev I.V."/>
            <person name="Spatafora J.W."/>
            <person name="Nagy L.G."/>
            <person name="Kovacs G.M."/>
        </authorList>
    </citation>
    <scope>NUCLEOTIDE SEQUENCE [LARGE SCALE GENOMIC DNA]</scope>
    <source>
        <strain evidence="3 4">DSE2036</strain>
    </source>
</reference>
<accession>A0A2V1DWU5</accession>
<dbReference type="InterPro" id="IPR044053">
    <property type="entry name" value="AsaB-like"/>
</dbReference>
<dbReference type="GO" id="GO:0016491">
    <property type="term" value="F:oxidoreductase activity"/>
    <property type="evidence" value="ECO:0007669"/>
    <property type="project" value="UniProtKB-KW"/>
</dbReference>
<dbReference type="PANTHER" id="PTHR34598:SF3">
    <property type="entry name" value="OXIDOREDUCTASE AN1597"/>
    <property type="match status" value="1"/>
</dbReference>
<keyword evidence="4" id="KW-1185">Reference proteome</keyword>
<sequence length="275" mass="31747">MRFLEPWSQSRESPYIRISPEPGYDRMNFEWRDQDVQVADVRGAQQDFNLQTHGFAYYEDEVPTQVIAALRGDEKEVVKKLYYPLIESLVKKITGASRIIIFDHTLRKRRTELSLSENNDGKEQPATMVHCDQSEKGALRRLAQNIEPHESLDQVLQRRVQMINIWRPLNGPVKDWPLATMDCRTVGLHEMYPCTLLRGTTEERGQTATYTHAETQKWFYLSEQSNSEVTAIKIWDNCSAEGVSRFCAHTAFHHPSAPADCEPRESVEVRCFAIS</sequence>